<dbReference type="GO" id="GO:0061630">
    <property type="term" value="F:ubiquitin protein ligase activity"/>
    <property type="evidence" value="ECO:0007669"/>
    <property type="project" value="UniProtKB-EC"/>
</dbReference>
<dbReference type="GO" id="GO:0008270">
    <property type="term" value="F:zinc ion binding"/>
    <property type="evidence" value="ECO:0007669"/>
    <property type="project" value="UniProtKB-KW"/>
</dbReference>
<evidence type="ECO:0000256" key="9">
    <source>
        <dbReference type="PROSITE-ProRule" id="PRU00175"/>
    </source>
</evidence>
<dbReference type="Pfam" id="PF12678">
    <property type="entry name" value="zf-rbx1"/>
    <property type="match status" value="1"/>
</dbReference>
<comment type="similarity">
    <text evidence="3">Belongs to the HRD1 family.</text>
</comment>
<dbReference type="SUPFAM" id="SSF57850">
    <property type="entry name" value="RING/U-box"/>
    <property type="match status" value="1"/>
</dbReference>
<gene>
    <name evidence="12" type="ORF">Acr_03g0001420</name>
</gene>
<comment type="subcellular location">
    <subcellularLocation>
        <location evidence="1">Endoplasmic reticulum membrane</location>
        <topology evidence="1">Multi-pass membrane protein</topology>
    </subcellularLocation>
</comment>
<feature type="compositionally biased region" description="Low complexity" evidence="10">
    <location>
        <begin position="262"/>
        <end position="284"/>
    </location>
</feature>
<dbReference type="AlphaFoldDB" id="A0A7J0EA78"/>
<dbReference type="GO" id="GO:0005789">
    <property type="term" value="C:endoplasmic reticulum membrane"/>
    <property type="evidence" value="ECO:0007669"/>
    <property type="project" value="UniProtKB-SubCell"/>
</dbReference>
<dbReference type="InterPro" id="IPR001841">
    <property type="entry name" value="Znf_RING"/>
</dbReference>
<dbReference type="PROSITE" id="PS50089">
    <property type="entry name" value="ZF_RING_2"/>
    <property type="match status" value="1"/>
</dbReference>
<dbReference type="PANTHER" id="PTHR22763">
    <property type="entry name" value="RING ZINC FINGER PROTEIN"/>
    <property type="match status" value="1"/>
</dbReference>
<dbReference type="InterPro" id="IPR050731">
    <property type="entry name" value="HRD1_E3_ubiq-ligases"/>
</dbReference>
<dbReference type="InterPro" id="IPR013083">
    <property type="entry name" value="Znf_RING/FYVE/PHD"/>
</dbReference>
<accession>A0A7J0EA78</accession>
<comment type="pathway">
    <text evidence="2">Protein modification; protein ubiquitination.</text>
</comment>
<keyword evidence="5 9" id="KW-0863">Zinc-finger</keyword>
<keyword evidence="6" id="KW-0833">Ubl conjugation pathway</keyword>
<feature type="domain" description="RING-type" evidence="11">
    <location>
        <begin position="27"/>
        <end position="52"/>
    </location>
</feature>
<evidence type="ECO:0000256" key="2">
    <source>
        <dbReference type="ARBA" id="ARBA00004906"/>
    </source>
</evidence>
<organism evidence="12 13">
    <name type="scientific">Actinidia rufa</name>
    <dbReference type="NCBI Taxonomy" id="165716"/>
    <lineage>
        <taxon>Eukaryota</taxon>
        <taxon>Viridiplantae</taxon>
        <taxon>Streptophyta</taxon>
        <taxon>Embryophyta</taxon>
        <taxon>Tracheophyta</taxon>
        <taxon>Spermatophyta</taxon>
        <taxon>Magnoliopsida</taxon>
        <taxon>eudicotyledons</taxon>
        <taxon>Gunneridae</taxon>
        <taxon>Pentapetalae</taxon>
        <taxon>asterids</taxon>
        <taxon>Ericales</taxon>
        <taxon>Actinidiaceae</taxon>
        <taxon>Actinidia</taxon>
    </lineage>
</organism>
<dbReference type="Gene3D" id="3.30.40.10">
    <property type="entry name" value="Zinc/RING finger domain, C3HC4 (zinc finger)"/>
    <property type="match status" value="1"/>
</dbReference>
<evidence type="ECO:0000256" key="1">
    <source>
        <dbReference type="ARBA" id="ARBA00004477"/>
    </source>
</evidence>
<evidence type="ECO:0000313" key="12">
    <source>
        <dbReference type="EMBL" id="GFY83368.1"/>
    </source>
</evidence>
<reference evidence="12 13" key="1">
    <citation type="submission" date="2019-07" db="EMBL/GenBank/DDBJ databases">
        <title>De Novo Assembly of kiwifruit Actinidia rufa.</title>
        <authorList>
            <person name="Sugita-Konishi S."/>
            <person name="Sato K."/>
            <person name="Mori E."/>
            <person name="Abe Y."/>
            <person name="Kisaki G."/>
            <person name="Hamano K."/>
            <person name="Suezawa K."/>
            <person name="Otani M."/>
            <person name="Fukuda T."/>
            <person name="Manabe T."/>
            <person name="Gomi K."/>
            <person name="Tabuchi M."/>
            <person name="Akimitsu K."/>
            <person name="Kataoka I."/>
        </authorList>
    </citation>
    <scope>NUCLEOTIDE SEQUENCE [LARGE SCALE GENOMIC DNA]</scope>
    <source>
        <strain evidence="13">cv. Fuchu</strain>
    </source>
</reference>
<keyword evidence="7" id="KW-0256">Endoplasmic reticulum</keyword>
<dbReference type="InterPro" id="IPR058051">
    <property type="entry name" value="Znf_RING_synoviolin"/>
</dbReference>
<feature type="compositionally biased region" description="Polar residues" evidence="10">
    <location>
        <begin position="61"/>
        <end position="98"/>
    </location>
</feature>
<dbReference type="InterPro" id="IPR024766">
    <property type="entry name" value="Znf_RING_H2"/>
</dbReference>
<sequence length="292" mass="31250">MIVFQMQHLKSSMQAASFVEMTTAKRLSCGHLFHVHCLRSWLERQHTCPTCRALVAPPENGANTSGSRADAPQQGTGTASSHSQSSAGDGVTNDTVSQHQARLKAAATAASIYERSFVYPSANTLGWSPGYAVLPQAYRPLAGTNNTGSSRQQSLTGHSQQHSFAIPGGPATLPFQFLQSGFVPCLAPGTDMNCGERFGANPNAPDSELEAQEKHIQNQIEVRFIMYEDILYSSCSTDLAKISSSLYKKSIAETSMDTSATSSDGKGKAVASSSSCVSDYGSYGETEEMEKR</sequence>
<comment type="caution">
    <text evidence="12">The sequence shown here is derived from an EMBL/GenBank/DDBJ whole genome shotgun (WGS) entry which is preliminary data.</text>
</comment>
<evidence type="ECO:0000256" key="7">
    <source>
        <dbReference type="ARBA" id="ARBA00022824"/>
    </source>
</evidence>
<name>A0A7J0EA78_9ERIC</name>
<dbReference type="CDD" id="cd16479">
    <property type="entry name" value="RING-H2_synoviolin"/>
    <property type="match status" value="1"/>
</dbReference>
<dbReference type="Proteomes" id="UP000585474">
    <property type="component" value="Unassembled WGS sequence"/>
</dbReference>
<evidence type="ECO:0000256" key="3">
    <source>
        <dbReference type="ARBA" id="ARBA00010089"/>
    </source>
</evidence>
<dbReference type="PANTHER" id="PTHR22763:SF184">
    <property type="entry name" value="E3 UBIQUITIN-PROTEIN LIGASE SYNOVIOLIN"/>
    <property type="match status" value="1"/>
</dbReference>
<dbReference type="GO" id="GO:0036503">
    <property type="term" value="P:ERAD pathway"/>
    <property type="evidence" value="ECO:0007669"/>
    <property type="project" value="TreeGrafter"/>
</dbReference>
<protein>
    <submittedName>
        <fullName evidence="12">RING/U-box superfamily protein</fullName>
    </submittedName>
</protein>
<evidence type="ECO:0000313" key="13">
    <source>
        <dbReference type="Proteomes" id="UP000585474"/>
    </source>
</evidence>
<evidence type="ECO:0000256" key="5">
    <source>
        <dbReference type="ARBA" id="ARBA00022771"/>
    </source>
</evidence>
<dbReference type="EMBL" id="BJWL01000003">
    <property type="protein sequence ID" value="GFY83368.1"/>
    <property type="molecule type" value="Genomic_DNA"/>
</dbReference>
<proteinExistence type="inferred from homology"/>
<feature type="region of interest" description="Disordered" evidence="10">
    <location>
        <begin position="254"/>
        <end position="292"/>
    </location>
</feature>
<evidence type="ECO:0000256" key="6">
    <source>
        <dbReference type="ARBA" id="ARBA00022786"/>
    </source>
</evidence>
<evidence type="ECO:0000259" key="11">
    <source>
        <dbReference type="PROSITE" id="PS50089"/>
    </source>
</evidence>
<feature type="region of interest" description="Disordered" evidence="10">
    <location>
        <begin position="59"/>
        <end position="98"/>
    </location>
</feature>
<keyword evidence="8" id="KW-0862">Zinc</keyword>
<dbReference type="OrthoDB" id="7759664at2759"/>
<evidence type="ECO:0000256" key="10">
    <source>
        <dbReference type="SAM" id="MobiDB-lite"/>
    </source>
</evidence>
<feature type="region of interest" description="Disordered" evidence="10">
    <location>
        <begin position="143"/>
        <end position="162"/>
    </location>
</feature>
<evidence type="ECO:0000256" key="8">
    <source>
        <dbReference type="ARBA" id="ARBA00022833"/>
    </source>
</evidence>
<keyword evidence="13" id="KW-1185">Reference proteome</keyword>
<dbReference type="GO" id="GO:0043161">
    <property type="term" value="P:proteasome-mediated ubiquitin-dependent protein catabolic process"/>
    <property type="evidence" value="ECO:0007669"/>
    <property type="project" value="TreeGrafter"/>
</dbReference>
<keyword evidence="4" id="KW-0479">Metal-binding</keyword>
<evidence type="ECO:0000256" key="4">
    <source>
        <dbReference type="ARBA" id="ARBA00022723"/>
    </source>
</evidence>